<evidence type="ECO:0000313" key="8">
    <source>
        <dbReference type="Proteomes" id="UP000440732"/>
    </source>
</evidence>
<comment type="caution">
    <text evidence="2">The sequence shown here is derived from an EMBL/GenBank/DDBJ whole genome shotgun (WGS) entry which is preliminary data.</text>
</comment>
<dbReference type="Proteomes" id="UP000437068">
    <property type="component" value="Unassembled WGS sequence"/>
</dbReference>
<dbReference type="Proteomes" id="UP000440367">
    <property type="component" value="Unassembled WGS sequence"/>
</dbReference>
<protein>
    <submittedName>
        <fullName evidence="2">Uncharacterized protein</fullName>
    </submittedName>
</protein>
<organism evidence="2 9">
    <name type="scientific">Phytophthora fragariae</name>
    <dbReference type="NCBI Taxonomy" id="53985"/>
    <lineage>
        <taxon>Eukaryota</taxon>
        <taxon>Sar</taxon>
        <taxon>Stramenopiles</taxon>
        <taxon>Oomycota</taxon>
        <taxon>Peronosporomycetes</taxon>
        <taxon>Peronosporales</taxon>
        <taxon>Peronosporaceae</taxon>
        <taxon>Phytophthora</taxon>
    </lineage>
</organism>
<dbReference type="EMBL" id="QXGE01000060">
    <property type="protein sequence ID" value="KAE9326863.1"/>
    <property type="molecule type" value="Genomic_DNA"/>
</dbReference>
<evidence type="ECO:0000313" key="2">
    <source>
        <dbReference type="EMBL" id="KAE9135931.1"/>
    </source>
</evidence>
<name>A0A6A3TGH2_9STRA</name>
<dbReference type="EMBL" id="QXGD01000138">
    <property type="protein sequence ID" value="KAE9251097.1"/>
    <property type="molecule type" value="Genomic_DNA"/>
</dbReference>
<dbReference type="Proteomes" id="UP000441208">
    <property type="component" value="Unassembled WGS sequence"/>
</dbReference>
<dbReference type="Proteomes" id="UP000440732">
    <property type="component" value="Unassembled WGS sequence"/>
</dbReference>
<evidence type="ECO:0000313" key="1">
    <source>
        <dbReference type="EMBL" id="KAE9135587.1"/>
    </source>
</evidence>
<dbReference type="Proteomes" id="UP000488956">
    <property type="component" value="Unassembled WGS sequence"/>
</dbReference>
<dbReference type="AlphaFoldDB" id="A0A6A3TGH2"/>
<gene>
    <name evidence="5" type="ORF">PF001_g2224</name>
    <name evidence="4" type="ORF">PF002_g4445</name>
    <name evidence="3" type="ORF">PF006_g1872</name>
    <name evidence="2" type="ORF">PF007_g2389</name>
    <name evidence="1" type="ORF">PF010_g2027</name>
</gene>
<evidence type="ECO:0000313" key="6">
    <source>
        <dbReference type="Proteomes" id="UP000437068"/>
    </source>
</evidence>
<dbReference type="EMBL" id="QXGA01000049">
    <property type="protein sequence ID" value="KAE9154060.1"/>
    <property type="molecule type" value="Genomic_DNA"/>
</dbReference>
<evidence type="ECO:0000313" key="9">
    <source>
        <dbReference type="Proteomes" id="UP000441208"/>
    </source>
</evidence>
<reference evidence="6 7" key="1">
    <citation type="submission" date="2018-08" db="EMBL/GenBank/DDBJ databases">
        <title>Genomic investigation of the strawberry pathogen Phytophthora fragariae indicates pathogenicity is determined by transcriptional variation in three key races.</title>
        <authorList>
            <person name="Adams T.M."/>
            <person name="Armitage A.D."/>
            <person name="Sobczyk M.K."/>
            <person name="Bates H.J."/>
            <person name="Dunwell J.M."/>
            <person name="Nellist C.F."/>
            <person name="Harrison R.J."/>
        </authorList>
    </citation>
    <scope>NUCLEOTIDE SEQUENCE [LARGE SCALE GENOMIC DNA]</scope>
    <source>
        <strain evidence="5 6">A4</strain>
        <strain evidence="4 7">BC-1</strain>
        <strain evidence="3 8">NOV-5</strain>
        <strain evidence="2 9">NOV-71</strain>
        <strain evidence="1 10">ONT-3</strain>
    </source>
</reference>
<evidence type="ECO:0000313" key="3">
    <source>
        <dbReference type="EMBL" id="KAE9154060.1"/>
    </source>
</evidence>
<evidence type="ECO:0000313" key="10">
    <source>
        <dbReference type="Proteomes" id="UP000488956"/>
    </source>
</evidence>
<evidence type="ECO:0000313" key="5">
    <source>
        <dbReference type="EMBL" id="KAE9326863.1"/>
    </source>
</evidence>
<dbReference type="EMBL" id="QXFX01000053">
    <property type="protein sequence ID" value="KAE9135587.1"/>
    <property type="molecule type" value="Genomic_DNA"/>
</dbReference>
<evidence type="ECO:0000313" key="4">
    <source>
        <dbReference type="EMBL" id="KAE9251097.1"/>
    </source>
</evidence>
<accession>A0A6A3TGH2</accession>
<sequence>MTVTVTPFVTAKTAPSGTTTLLLFMKTKKNLAIE</sequence>
<dbReference type="EMBL" id="QXFZ01000064">
    <property type="protein sequence ID" value="KAE9135931.1"/>
    <property type="molecule type" value="Genomic_DNA"/>
</dbReference>
<evidence type="ECO:0000313" key="7">
    <source>
        <dbReference type="Proteomes" id="UP000440367"/>
    </source>
</evidence>
<proteinExistence type="predicted"/>